<keyword evidence="4" id="KW-0378">Hydrolase</keyword>
<evidence type="ECO:0000256" key="2">
    <source>
        <dbReference type="ARBA" id="ARBA00022723"/>
    </source>
</evidence>
<gene>
    <name evidence="4" type="ORF">M8231_01150</name>
</gene>
<dbReference type="Pfam" id="PF01557">
    <property type="entry name" value="FAA_hydrolase"/>
    <property type="match status" value="1"/>
</dbReference>
<evidence type="ECO:0000313" key="5">
    <source>
        <dbReference type="Proteomes" id="UP001055429"/>
    </source>
</evidence>
<dbReference type="InterPro" id="IPR051121">
    <property type="entry name" value="FAH"/>
</dbReference>
<dbReference type="Proteomes" id="UP001055429">
    <property type="component" value="Chromosome"/>
</dbReference>
<feature type="domain" description="Fumarylacetoacetase-like C-terminal" evidence="3">
    <location>
        <begin position="216"/>
        <end position="355"/>
    </location>
</feature>
<comment type="similarity">
    <text evidence="1">Belongs to the FAH family.</text>
</comment>
<dbReference type="EMBL" id="CP097649">
    <property type="protein sequence ID" value="URI15632.1"/>
    <property type="molecule type" value="Genomic_DNA"/>
</dbReference>
<dbReference type="RefSeq" id="WP_249751557.1">
    <property type="nucleotide sequence ID" value="NZ_CP097298.1"/>
</dbReference>
<sequence>MTTLIHDLPGDWREGVFLGRLALPEGPTPVLVRKGRVHDISAWAPTSAQAAARPDLADAPGRDLGDLETLALSPAWNDADVAPRLLSPVDLQCIKASGVTFAISAVERVIEERARGDADKALAIREALADRVGADLSAVKPGSDQAYALKDALIADGLWSQYLEVAIGKDAEIFTKAPVLASVGWGELVGVRPDSAWNNPEPEVAILCDPAGRPVGAALGNDVNLRDIEGRSALLLGKAKDNNASAALGPFVRLFDDGFGMDDVRDATVSLEVRGDDGFVLEGSSSMRLISRDPLDLIGQTLNENHQYPDGFILYLGTMFAPIKDRDAPGQGFTHKPGDVVTVSSERLGTLRNRVTTTDRAPPWTVGVVELMYNLAGRGLLQERSI</sequence>
<name>A0ABY4SLP3_9CAUL</name>
<keyword evidence="5" id="KW-1185">Reference proteome</keyword>
<accession>A0ABY4SLP3</accession>
<protein>
    <submittedName>
        <fullName evidence="4">Fumarylacetoacetate hydrolase family protein</fullName>
    </submittedName>
</protein>
<dbReference type="InterPro" id="IPR036663">
    <property type="entry name" value="Fumarylacetoacetase_C_sf"/>
</dbReference>
<evidence type="ECO:0000256" key="1">
    <source>
        <dbReference type="ARBA" id="ARBA00010211"/>
    </source>
</evidence>
<evidence type="ECO:0000259" key="3">
    <source>
        <dbReference type="Pfam" id="PF01557"/>
    </source>
</evidence>
<dbReference type="Gene3D" id="3.90.850.10">
    <property type="entry name" value="Fumarylacetoacetase-like, C-terminal domain"/>
    <property type="match status" value="1"/>
</dbReference>
<proteinExistence type="inferred from homology"/>
<evidence type="ECO:0000313" key="4">
    <source>
        <dbReference type="EMBL" id="URI15632.1"/>
    </source>
</evidence>
<dbReference type="PANTHER" id="PTHR42796">
    <property type="entry name" value="FUMARYLACETOACETATE HYDROLASE DOMAIN-CONTAINING PROTEIN 2A-RELATED"/>
    <property type="match status" value="1"/>
</dbReference>
<dbReference type="PANTHER" id="PTHR42796:SF7">
    <property type="entry name" value="2-DEHYDRO-3-DEOXY-D-ARABINONATE DEHYDRATASE"/>
    <property type="match status" value="1"/>
</dbReference>
<organism evidence="4 5">
    <name type="scientific">Brevundimonas albigilva</name>
    <dbReference type="NCBI Taxonomy" id="1312364"/>
    <lineage>
        <taxon>Bacteria</taxon>
        <taxon>Pseudomonadati</taxon>
        <taxon>Pseudomonadota</taxon>
        <taxon>Alphaproteobacteria</taxon>
        <taxon>Caulobacterales</taxon>
        <taxon>Caulobacteraceae</taxon>
        <taxon>Brevundimonas</taxon>
    </lineage>
</organism>
<keyword evidence="2" id="KW-0479">Metal-binding</keyword>
<dbReference type="GO" id="GO:0016787">
    <property type="term" value="F:hydrolase activity"/>
    <property type="evidence" value="ECO:0007669"/>
    <property type="project" value="UniProtKB-KW"/>
</dbReference>
<dbReference type="SUPFAM" id="SSF56529">
    <property type="entry name" value="FAH"/>
    <property type="match status" value="1"/>
</dbReference>
<reference evidence="4" key="1">
    <citation type="submission" date="2022-05" db="EMBL/GenBank/DDBJ databases">
        <title>Brevundimonas albigilva TT17 genome sequence.</title>
        <authorList>
            <person name="Lee K."/>
            <person name="Son H."/>
        </authorList>
    </citation>
    <scope>NUCLEOTIDE SEQUENCE</scope>
    <source>
        <strain evidence="4">TT17</strain>
    </source>
</reference>
<dbReference type="InterPro" id="IPR011234">
    <property type="entry name" value="Fumarylacetoacetase-like_C"/>
</dbReference>